<evidence type="ECO:0008006" key="3">
    <source>
        <dbReference type="Google" id="ProtNLM"/>
    </source>
</evidence>
<accession>A0ABQ6IR23</accession>
<sequence length="73" mass="7483">MVVITTISLPSVMSSALTRGGSRLASPLGAAGGADQETFSPAIVLLVPEWPTLILRERDSSATGMVSVRTPSA</sequence>
<reference evidence="2" key="1">
    <citation type="journal article" date="2019" name="Int. J. Syst. Evol. Microbiol.">
        <title>The Global Catalogue of Microorganisms (GCM) 10K type strain sequencing project: providing services to taxonomists for standard genome sequencing and annotation.</title>
        <authorList>
            <consortium name="The Broad Institute Genomics Platform"/>
            <consortium name="The Broad Institute Genome Sequencing Center for Infectious Disease"/>
            <person name="Wu L."/>
            <person name="Ma J."/>
        </authorList>
    </citation>
    <scope>NUCLEOTIDE SEQUENCE [LARGE SCALE GENOMIC DNA]</scope>
    <source>
        <strain evidence="2">NBRC 113072</strain>
    </source>
</reference>
<keyword evidence="2" id="KW-1185">Reference proteome</keyword>
<proteinExistence type="predicted"/>
<gene>
    <name evidence="1" type="ORF">GCM10025883_24200</name>
</gene>
<evidence type="ECO:0000313" key="1">
    <source>
        <dbReference type="EMBL" id="GMA40375.1"/>
    </source>
</evidence>
<name>A0ABQ6IR23_9MICO</name>
<comment type="caution">
    <text evidence="1">The sequence shown here is derived from an EMBL/GenBank/DDBJ whole genome shotgun (WGS) entry which is preliminary data.</text>
</comment>
<protein>
    <recommendedName>
        <fullName evidence="3">Secreted protein</fullName>
    </recommendedName>
</protein>
<evidence type="ECO:0000313" key="2">
    <source>
        <dbReference type="Proteomes" id="UP001157126"/>
    </source>
</evidence>
<organism evidence="1 2">
    <name type="scientific">Mobilicoccus caccae</name>
    <dbReference type="NCBI Taxonomy" id="1859295"/>
    <lineage>
        <taxon>Bacteria</taxon>
        <taxon>Bacillati</taxon>
        <taxon>Actinomycetota</taxon>
        <taxon>Actinomycetes</taxon>
        <taxon>Micrococcales</taxon>
        <taxon>Dermatophilaceae</taxon>
        <taxon>Mobilicoccus</taxon>
    </lineage>
</organism>
<dbReference type="EMBL" id="BSUO01000001">
    <property type="protein sequence ID" value="GMA40375.1"/>
    <property type="molecule type" value="Genomic_DNA"/>
</dbReference>
<dbReference type="Proteomes" id="UP001157126">
    <property type="component" value="Unassembled WGS sequence"/>
</dbReference>